<evidence type="ECO:0000313" key="7">
    <source>
        <dbReference type="Proteomes" id="UP000596742"/>
    </source>
</evidence>
<dbReference type="InterPro" id="IPR031248">
    <property type="entry name" value="RNF213"/>
</dbReference>
<dbReference type="OrthoDB" id="6147936at2759"/>
<dbReference type="EMBL" id="UYJE01009340">
    <property type="protein sequence ID" value="VDI72537.1"/>
    <property type="molecule type" value="Genomic_DNA"/>
</dbReference>
<name>A0A8B6H0P2_MYTGA</name>
<sequence length="589" mass="68384">FVCHNVLIGCKAMVHSEFSHDMLISLIGCHATFDLHEEKFRNFESIVQIWPECGIRCLEFLQKKHLLVTDEEITLDLIGLRLLLDTVEEPQDELMKLHENRVKWITCLCQYRPIVERILDCKDFGLSRRRASSLTESRDNWTLAIVMKLFLEHVCTEDSAFEMCTPLWTMMQKSNMKTVQSLRHVEKFLEVYKSNVAKTLLSKEICVHCESPFKANPVSLPCKHIICRNCLRYAMRRTQATCPLCQHIFKPDFKQDLQGERENYKSLKDFMGRCNSFFMDVVSQLCFAKGKPPTSDVVKTLLGHITVKTDQDITFSQDLTVFDGCLDEIPVVRSFLLQRLMQTSGPEVMQHLQTYFENAIDVVHSATDDASQEYQLYLLVLNCMEATYDCLLLLLSQKVEECCDRLAACDLKYCDIREQFVKLVLNENTEQFKSFLMEIIKDWRSESVFYLAIYREITMKWLQKEGNSFTEKAKLNALKMLSECKHLIEKDIVNRLLTNTVWKNCSFLNISPDMDLHTQGMALLLIHLLVILLKLPGHNTIMEPLRNIATQPERMIKAFLPTMPQDDSKEIHEAILKARTNDENPVLYS</sequence>
<keyword evidence="1" id="KW-0479">Metal-binding</keyword>
<feature type="domain" description="RING-type" evidence="5">
    <location>
        <begin position="206"/>
        <end position="246"/>
    </location>
</feature>
<dbReference type="Pfam" id="PF13445">
    <property type="entry name" value="zf-RING_UBOX"/>
    <property type="match status" value="1"/>
</dbReference>
<evidence type="ECO:0000256" key="4">
    <source>
        <dbReference type="PROSITE-ProRule" id="PRU00175"/>
    </source>
</evidence>
<dbReference type="SMART" id="SM00184">
    <property type="entry name" value="RING"/>
    <property type="match status" value="1"/>
</dbReference>
<accession>A0A8B6H0P2</accession>
<reference evidence="6" key="1">
    <citation type="submission" date="2018-11" db="EMBL/GenBank/DDBJ databases">
        <authorList>
            <person name="Alioto T."/>
            <person name="Alioto T."/>
        </authorList>
    </citation>
    <scope>NUCLEOTIDE SEQUENCE</scope>
</reference>
<dbReference type="InterPro" id="IPR017907">
    <property type="entry name" value="Znf_RING_CS"/>
</dbReference>
<dbReference type="SUPFAM" id="SSF57850">
    <property type="entry name" value="RING/U-box"/>
    <property type="match status" value="1"/>
</dbReference>
<proteinExistence type="predicted"/>
<dbReference type="GO" id="GO:0016887">
    <property type="term" value="F:ATP hydrolysis activity"/>
    <property type="evidence" value="ECO:0007669"/>
    <property type="project" value="InterPro"/>
</dbReference>
<feature type="non-terminal residue" evidence="6">
    <location>
        <position position="589"/>
    </location>
</feature>
<keyword evidence="2 4" id="KW-0863">Zinc-finger</keyword>
<dbReference type="InterPro" id="IPR001841">
    <property type="entry name" value="Znf_RING"/>
</dbReference>
<keyword evidence="7" id="KW-1185">Reference proteome</keyword>
<gene>
    <name evidence="6" type="ORF">MGAL_10B069377</name>
</gene>
<dbReference type="InterPro" id="IPR013083">
    <property type="entry name" value="Znf_RING/FYVE/PHD"/>
</dbReference>
<evidence type="ECO:0000259" key="5">
    <source>
        <dbReference type="PROSITE" id="PS50089"/>
    </source>
</evidence>
<dbReference type="InterPro" id="IPR027370">
    <property type="entry name" value="Znf-RING_euk"/>
</dbReference>
<comment type="caution">
    <text evidence="6">The sequence shown here is derived from an EMBL/GenBank/DDBJ whole genome shotgun (WGS) entry which is preliminary data.</text>
</comment>
<evidence type="ECO:0000256" key="1">
    <source>
        <dbReference type="ARBA" id="ARBA00022723"/>
    </source>
</evidence>
<evidence type="ECO:0000256" key="2">
    <source>
        <dbReference type="ARBA" id="ARBA00022771"/>
    </source>
</evidence>
<dbReference type="PROSITE" id="PS00518">
    <property type="entry name" value="ZF_RING_1"/>
    <property type="match status" value="1"/>
</dbReference>
<organism evidence="6 7">
    <name type="scientific">Mytilus galloprovincialis</name>
    <name type="common">Mediterranean mussel</name>
    <dbReference type="NCBI Taxonomy" id="29158"/>
    <lineage>
        <taxon>Eukaryota</taxon>
        <taxon>Metazoa</taxon>
        <taxon>Spiralia</taxon>
        <taxon>Lophotrochozoa</taxon>
        <taxon>Mollusca</taxon>
        <taxon>Bivalvia</taxon>
        <taxon>Autobranchia</taxon>
        <taxon>Pteriomorphia</taxon>
        <taxon>Mytilida</taxon>
        <taxon>Mytiloidea</taxon>
        <taxon>Mytilidae</taxon>
        <taxon>Mytilinae</taxon>
        <taxon>Mytilus</taxon>
    </lineage>
</organism>
<evidence type="ECO:0000256" key="3">
    <source>
        <dbReference type="ARBA" id="ARBA00022833"/>
    </source>
</evidence>
<dbReference type="Gene3D" id="3.30.40.10">
    <property type="entry name" value="Zinc/RING finger domain, C3HC4 (zinc finger)"/>
    <property type="match status" value="1"/>
</dbReference>
<keyword evidence="3" id="KW-0862">Zinc</keyword>
<dbReference type="AlphaFoldDB" id="A0A8B6H0P2"/>
<dbReference type="GO" id="GO:0008270">
    <property type="term" value="F:zinc ion binding"/>
    <property type="evidence" value="ECO:0007669"/>
    <property type="project" value="UniProtKB-KW"/>
</dbReference>
<dbReference type="GO" id="GO:0004842">
    <property type="term" value="F:ubiquitin-protein transferase activity"/>
    <property type="evidence" value="ECO:0007669"/>
    <property type="project" value="InterPro"/>
</dbReference>
<dbReference type="PANTHER" id="PTHR22605">
    <property type="entry name" value="RZ-TYPE DOMAIN-CONTAINING PROTEIN"/>
    <property type="match status" value="1"/>
</dbReference>
<protein>
    <recommendedName>
        <fullName evidence="5">RING-type domain-containing protein</fullName>
    </recommendedName>
</protein>
<dbReference type="PROSITE" id="PS50089">
    <property type="entry name" value="ZF_RING_2"/>
    <property type="match status" value="1"/>
</dbReference>
<dbReference type="PANTHER" id="PTHR22605:SF16">
    <property type="entry name" value="E3 UBIQUITIN-PROTEIN LIGASE RNF213"/>
    <property type="match status" value="1"/>
</dbReference>
<evidence type="ECO:0000313" key="6">
    <source>
        <dbReference type="EMBL" id="VDI72537.1"/>
    </source>
</evidence>
<dbReference type="Proteomes" id="UP000596742">
    <property type="component" value="Unassembled WGS sequence"/>
</dbReference>